<keyword evidence="2" id="KW-1185">Reference proteome</keyword>
<protein>
    <submittedName>
        <fullName evidence="1">Uncharacterized protein</fullName>
    </submittedName>
</protein>
<gene>
    <name evidence="1" type="ORF">DSM19430T_29620</name>
</gene>
<evidence type="ECO:0000313" key="2">
    <source>
        <dbReference type="Proteomes" id="UP000503820"/>
    </source>
</evidence>
<evidence type="ECO:0000313" key="1">
    <source>
        <dbReference type="EMBL" id="GFM38278.1"/>
    </source>
</evidence>
<dbReference type="RefSeq" id="WP_174410900.1">
    <property type="nucleotide sequence ID" value="NZ_BLVP01000036.1"/>
</dbReference>
<organism evidence="1 2">
    <name type="scientific">Desulfovibrio psychrotolerans</name>
    <dbReference type="NCBI Taxonomy" id="415242"/>
    <lineage>
        <taxon>Bacteria</taxon>
        <taxon>Pseudomonadati</taxon>
        <taxon>Thermodesulfobacteriota</taxon>
        <taxon>Desulfovibrionia</taxon>
        <taxon>Desulfovibrionales</taxon>
        <taxon>Desulfovibrionaceae</taxon>
        <taxon>Desulfovibrio</taxon>
    </lineage>
</organism>
<reference evidence="1 2" key="1">
    <citation type="submission" date="2020-05" db="EMBL/GenBank/DDBJ databases">
        <title>Draft genome sequence of Desulfovibrio psychrotolerans JS1T.</title>
        <authorList>
            <person name="Ueno A."/>
            <person name="Tamazawa S."/>
            <person name="Tamamura S."/>
            <person name="Murakami T."/>
            <person name="Kiyama T."/>
            <person name="Inomata H."/>
            <person name="Amano Y."/>
            <person name="Miyakawa K."/>
            <person name="Tamaki H."/>
            <person name="Naganuma T."/>
            <person name="Kaneko K."/>
        </authorList>
    </citation>
    <scope>NUCLEOTIDE SEQUENCE [LARGE SCALE GENOMIC DNA]</scope>
    <source>
        <strain evidence="1 2">JS1</strain>
    </source>
</reference>
<sequence length="156" mass="17733">MSENFSPEIWTLKGVVRVLEHKAELVSFPVPNYGEQHLSLKLNPKQLHNAGLFADGVPPVHELYVGVPDFRPQLSDRMAATFNACKGIPTKQLEGIELIKPRPLEEYHEDEGYVLWWTFPIEEPPYCGAPFCSDWPGYHTHWTKILLPAEPGEGEQ</sequence>
<proteinExistence type="predicted"/>
<accession>A0A7J0BX54</accession>
<dbReference type="EMBL" id="BLVP01000036">
    <property type="protein sequence ID" value="GFM38278.1"/>
    <property type="molecule type" value="Genomic_DNA"/>
</dbReference>
<name>A0A7J0BX54_9BACT</name>
<dbReference type="Proteomes" id="UP000503820">
    <property type="component" value="Unassembled WGS sequence"/>
</dbReference>
<dbReference type="AlphaFoldDB" id="A0A7J0BX54"/>
<comment type="caution">
    <text evidence="1">The sequence shown here is derived from an EMBL/GenBank/DDBJ whole genome shotgun (WGS) entry which is preliminary data.</text>
</comment>